<protein>
    <submittedName>
        <fullName evidence="2">Uncharacterized protein</fullName>
    </submittedName>
</protein>
<accession>A0A1F8H5M7</accession>
<sequence>MKNAINIEFNTILIFIFSIIGLLIIDLFLIPSYVNKPYFYDFRANNPDGLHSFISFAVNYPQPKVYFIGDSVFWASGLSRNETIAARFERCDPEKRQAFNLAFKGSRLNDLALLVNLTQRDALIILEVNPLGLQGNIHQATIQGFTKKEPLNFSFQATIQGFTKKEHLNFSFPNLYHHRYTLQNVFFEGSTKEKLYKYYETFFIGNLTPTENPGLVSHFNAPTSTITSEELKAIDPKNILFVIVPLYNSSFNSTPLHYGNYLDFSQINQNKDYFLDYQHLSKKGATYIAEEICEAVSS</sequence>
<dbReference type="EMBL" id="MGKV01000010">
    <property type="protein sequence ID" value="OGN32169.1"/>
    <property type="molecule type" value="Genomic_DNA"/>
</dbReference>
<keyword evidence="1" id="KW-1133">Transmembrane helix</keyword>
<name>A0A1F8H5M7_9BACT</name>
<keyword evidence="1" id="KW-0472">Membrane</keyword>
<gene>
    <name evidence="2" type="ORF">A3J01_01460</name>
</gene>
<dbReference type="Proteomes" id="UP000177609">
    <property type="component" value="Unassembled WGS sequence"/>
</dbReference>
<evidence type="ECO:0000256" key="1">
    <source>
        <dbReference type="SAM" id="Phobius"/>
    </source>
</evidence>
<dbReference type="STRING" id="1802707.A3J01_01460"/>
<dbReference type="AlphaFoldDB" id="A0A1F8H5M7"/>
<evidence type="ECO:0000313" key="2">
    <source>
        <dbReference type="EMBL" id="OGN32169.1"/>
    </source>
</evidence>
<feature type="transmembrane region" description="Helical" evidence="1">
    <location>
        <begin position="12"/>
        <end position="34"/>
    </location>
</feature>
<evidence type="ECO:0000313" key="3">
    <source>
        <dbReference type="Proteomes" id="UP000177609"/>
    </source>
</evidence>
<organism evidence="2 3">
    <name type="scientific">Candidatus Yanofskybacteria bacterium RIFCSPLOWO2_02_FULL_45_18</name>
    <dbReference type="NCBI Taxonomy" id="1802707"/>
    <lineage>
        <taxon>Bacteria</taxon>
        <taxon>Candidatus Yanofskyibacteriota</taxon>
    </lineage>
</organism>
<comment type="caution">
    <text evidence="2">The sequence shown here is derived from an EMBL/GenBank/DDBJ whole genome shotgun (WGS) entry which is preliminary data.</text>
</comment>
<proteinExistence type="predicted"/>
<reference evidence="2 3" key="1">
    <citation type="journal article" date="2016" name="Nat. Commun.">
        <title>Thousands of microbial genomes shed light on interconnected biogeochemical processes in an aquifer system.</title>
        <authorList>
            <person name="Anantharaman K."/>
            <person name="Brown C.T."/>
            <person name="Hug L.A."/>
            <person name="Sharon I."/>
            <person name="Castelle C.J."/>
            <person name="Probst A.J."/>
            <person name="Thomas B.C."/>
            <person name="Singh A."/>
            <person name="Wilkins M.J."/>
            <person name="Karaoz U."/>
            <person name="Brodie E.L."/>
            <person name="Williams K.H."/>
            <person name="Hubbard S.S."/>
            <person name="Banfield J.F."/>
        </authorList>
    </citation>
    <scope>NUCLEOTIDE SEQUENCE [LARGE SCALE GENOMIC DNA]</scope>
</reference>
<keyword evidence="1" id="KW-0812">Transmembrane</keyword>